<feature type="region of interest" description="Disordered" evidence="1">
    <location>
        <begin position="113"/>
        <end position="153"/>
    </location>
</feature>
<dbReference type="Proteomes" id="UP000006681">
    <property type="component" value="Chromosome"/>
</dbReference>
<dbReference type="eggNOG" id="arCOG13818">
    <property type="taxonomic scope" value="Archaea"/>
</dbReference>
<dbReference type="EMBL" id="CP002100">
    <property type="protein sequence ID" value="ADN50310.1"/>
    <property type="molecule type" value="Genomic_DNA"/>
</dbReference>
<dbReference type="STRING" id="572478.Vdis_0920"/>
<evidence type="ECO:0000313" key="2">
    <source>
        <dbReference type="EMBL" id="ADN50310.1"/>
    </source>
</evidence>
<dbReference type="AlphaFoldDB" id="E1QPL4"/>
<dbReference type="GeneID" id="9751849"/>
<evidence type="ECO:0000313" key="3">
    <source>
        <dbReference type="Proteomes" id="UP000006681"/>
    </source>
</evidence>
<evidence type="ECO:0000256" key="1">
    <source>
        <dbReference type="SAM" id="MobiDB-lite"/>
    </source>
</evidence>
<keyword evidence="3" id="KW-1185">Reference proteome</keyword>
<accession>E1QPL4</accession>
<gene>
    <name evidence="2" type="ordered locus">Vdis_0920</name>
</gene>
<sequence>MDVIREVGNDDLKFIFIKDESAALVEALYVKGFSEERYKKLRRYIKERLGEEFSGVINLDSGKALVKVLLIGVDQVGQSLINDVVDNEISKVDSWMSNGVIKELIDKVVSEAKEAKKTKKSRRKKKSKKTRAKSKGKRKKKSKKRSSGSRKSS</sequence>
<organism evidence="2 3">
    <name type="scientific">Vulcanisaeta distributa (strain DSM 14429 / JCM 11212 / NBRC 100878 / IC-017)</name>
    <dbReference type="NCBI Taxonomy" id="572478"/>
    <lineage>
        <taxon>Archaea</taxon>
        <taxon>Thermoproteota</taxon>
        <taxon>Thermoprotei</taxon>
        <taxon>Thermoproteales</taxon>
        <taxon>Thermoproteaceae</taxon>
        <taxon>Vulcanisaeta</taxon>
    </lineage>
</organism>
<feature type="compositionally biased region" description="Basic residues" evidence="1">
    <location>
        <begin position="116"/>
        <end position="153"/>
    </location>
</feature>
<protein>
    <submittedName>
        <fullName evidence="2">Uncharacterized protein</fullName>
    </submittedName>
</protein>
<reference evidence="2 3" key="1">
    <citation type="journal article" date="2010" name="Stand. Genomic Sci.">
        <title>Complete genome sequence of Vulcanisaeta distributa type strain (IC-017).</title>
        <authorList>
            <person name="Mavromatis K."/>
            <person name="Sikorski J."/>
            <person name="Pabst E."/>
            <person name="Teshima H."/>
            <person name="Lapidus A."/>
            <person name="Lucas S."/>
            <person name="Nolan M."/>
            <person name="Glavina Del Rio T."/>
            <person name="Cheng J.F."/>
            <person name="Bruce D."/>
            <person name="Goodwin L."/>
            <person name="Pitluck S."/>
            <person name="Liolios K."/>
            <person name="Ivanova N."/>
            <person name="Mikhailova N."/>
            <person name="Pati A."/>
            <person name="Chen A."/>
            <person name="Palaniappan K."/>
            <person name="Land M."/>
            <person name="Hauser L."/>
            <person name="Chang Y.J."/>
            <person name="Jeffries C.D."/>
            <person name="Rohde M."/>
            <person name="Spring S."/>
            <person name="Goker M."/>
            <person name="Wirth R."/>
            <person name="Woyke T."/>
            <person name="Bristow J."/>
            <person name="Eisen J.A."/>
            <person name="Markowitz V."/>
            <person name="Hugenholtz P."/>
            <person name="Klenk H.P."/>
            <person name="Kyrpides N.C."/>
        </authorList>
    </citation>
    <scope>NUCLEOTIDE SEQUENCE [LARGE SCALE GENOMIC DNA]</scope>
    <source>
        <strain evidence="3">DSM 14429 / JCM 11212 / NBRC 100878 / IC-017</strain>
    </source>
</reference>
<name>E1QPL4_VULDI</name>
<dbReference type="KEGG" id="vdi:Vdis_0920"/>
<dbReference type="RefSeq" id="WP_013336035.1">
    <property type="nucleotide sequence ID" value="NC_014537.1"/>
</dbReference>
<dbReference type="HOGENOM" id="CLU_141438_0_0_2"/>
<proteinExistence type="predicted"/>
<reference evidence="3" key="2">
    <citation type="journal article" date="2010" name="Stand. Genomic Sci.">
        <title>Complete genome sequence of Vulcanisaeta distributa type strain (IC-017T).</title>
        <authorList>
            <person name="Mavromatis K."/>
            <person name="Sikorski J."/>
            <person name="Pabst E."/>
            <person name="Teshima H."/>
            <person name="Lapidus A."/>
            <person name="Lucas S."/>
            <person name="Nolan M."/>
            <person name="Glavina Del Rio T."/>
            <person name="Cheng J."/>
            <person name="Bruce D."/>
            <person name="Goodwin L."/>
            <person name="Pitluck S."/>
            <person name="Liolios K."/>
            <person name="Ivanova N."/>
            <person name="Mikhailova N."/>
            <person name="Pati A."/>
            <person name="Chen A."/>
            <person name="Palaniappan K."/>
            <person name="Land M."/>
            <person name="Hauser L."/>
            <person name="Chang Y."/>
            <person name="Jeffries C."/>
            <person name="Rohde M."/>
            <person name="Spring S."/>
            <person name="Goker M."/>
            <person name="Wirth R."/>
            <person name="Woyke T."/>
            <person name="Bristow J."/>
            <person name="Eisen J."/>
            <person name="Markowitz V."/>
            <person name="Hugenholtz P."/>
            <person name="Klenk H."/>
            <person name="Kyrpides N."/>
        </authorList>
    </citation>
    <scope>NUCLEOTIDE SEQUENCE [LARGE SCALE GENOMIC DNA]</scope>
    <source>
        <strain evidence="3">DSM 14429 / JCM 11212 / NBRC 100878 / IC-017</strain>
    </source>
</reference>